<keyword evidence="2" id="KW-0812">Transmembrane</keyword>
<keyword evidence="2" id="KW-1133">Transmembrane helix</keyword>
<feature type="transmembrane region" description="Helical" evidence="2">
    <location>
        <begin position="7"/>
        <end position="28"/>
    </location>
</feature>
<accession>A0A6C0LLT4</accession>
<proteinExistence type="predicted"/>
<evidence type="ECO:0000313" key="3">
    <source>
        <dbReference type="EMBL" id="QHU31507.1"/>
    </source>
</evidence>
<protein>
    <submittedName>
        <fullName evidence="3">Uncharacterized protein</fullName>
    </submittedName>
</protein>
<dbReference type="EMBL" id="MN740528">
    <property type="protein sequence ID" value="QHU31507.1"/>
    <property type="molecule type" value="Genomic_DNA"/>
</dbReference>
<dbReference type="AlphaFoldDB" id="A0A6C0LLT4"/>
<keyword evidence="2" id="KW-0472">Membrane</keyword>
<feature type="region of interest" description="Disordered" evidence="1">
    <location>
        <begin position="398"/>
        <end position="421"/>
    </location>
</feature>
<sequence>MRNKSVYLNIIFTLLFVILSALFLIYIFRNVQCGENRENFEGDPYSWKYGEGNTCSGDLNTNVELRNRKSDFLANKYNRFDNPSQYTRSNIRDTSHPYRKYCDVMSYKDLLAYRCLNQSPTKMREVFERPSVNIASTLDYIYIYNESSLYSYLLKKIQDQKNMLGGAKIVGPVYVCVSQSPYLRYNSEFSDNNNTPYRTFLDARIDILNNKNPYYLETISPTGVQSFVTETNDGRADPSIASSLYCHILIVYPLYDKKMVLKKETKPEQVALVSKFLEETMSGYYTDNELCFIKCNKSSTLNCGCLTRTPQSPDTALYTYNVSPEFPFNETRDMPLYTSKCIDHTKGNAVGDFTMMYYVNPYSDNYGDKNIIEDPEPEIAWAERLKSFPMPVVVTIPAPEGLRDPRDAEAAMPRPTPKSAI</sequence>
<reference evidence="3" key="1">
    <citation type="journal article" date="2020" name="Nature">
        <title>Giant virus diversity and host interactions through global metagenomics.</title>
        <authorList>
            <person name="Schulz F."/>
            <person name="Roux S."/>
            <person name="Paez-Espino D."/>
            <person name="Jungbluth S."/>
            <person name="Walsh D.A."/>
            <person name="Denef V.J."/>
            <person name="McMahon K.D."/>
            <person name="Konstantinidis K.T."/>
            <person name="Eloe-Fadrosh E.A."/>
            <person name="Kyrpides N.C."/>
            <person name="Woyke T."/>
        </authorList>
    </citation>
    <scope>NUCLEOTIDE SEQUENCE</scope>
    <source>
        <strain evidence="3">GVMAG-M-3300027963-21</strain>
    </source>
</reference>
<evidence type="ECO:0000256" key="1">
    <source>
        <dbReference type="SAM" id="MobiDB-lite"/>
    </source>
</evidence>
<evidence type="ECO:0000256" key="2">
    <source>
        <dbReference type="SAM" id="Phobius"/>
    </source>
</evidence>
<name>A0A6C0LLT4_9ZZZZ</name>
<organism evidence="3">
    <name type="scientific">viral metagenome</name>
    <dbReference type="NCBI Taxonomy" id="1070528"/>
    <lineage>
        <taxon>unclassified sequences</taxon>
        <taxon>metagenomes</taxon>
        <taxon>organismal metagenomes</taxon>
    </lineage>
</organism>